<evidence type="ECO:0000313" key="14">
    <source>
        <dbReference type="Proteomes" id="UP000225277"/>
    </source>
</evidence>
<accession>A0A2D3UTT9</accession>
<gene>
    <name evidence="13" type="ORF">RCC_05767</name>
</gene>
<comment type="subunit">
    <text evidence="3 10">Component of the Mediator complex.</text>
</comment>
<evidence type="ECO:0000256" key="8">
    <source>
        <dbReference type="ARBA" id="ARBA00023242"/>
    </source>
</evidence>
<evidence type="ECO:0000256" key="6">
    <source>
        <dbReference type="ARBA" id="ARBA00023159"/>
    </source>
</evidence>
<comment type="similarity">
    <text evidence="2 10">Belongs to the Mediator complex subunit 21 family.</text>
</comment>
<proteinExistence type="inferred from homology"/>
<dbReference type="GO" id="GO:0006357">
    <property type="term" value="P:regulation of transcription by RNA polymerase II"/>
    <property type="evidence" value="ECO:0007669"/>
    <property type="project" value="TreeGrafter"/>
</dbReference>
<dbReference type="OrthoDB" id="526653at2759"/>
<evidence type="ECO:0000256" key="5">
    <source>
        <dbReference type="ARBA" id="ARBA00023015"/>
    </source>
</evidence>
<dbReference type="Pfam" id="PF11221">
    <property type="entry name" value="Med21"/>
    <property type="match status" value="1"/>
</dbReference>
<dbReference type="GO" id="GO:0003712">
    <property type="term" value="F:transcription coregulator activity"/>
    <property type="evidence" value="ECO:0007669"/>
    <property type="project" value="TreeGrafter"/>
</dbReference>
<dbReference type="SUPFAM" id="SSF140718">
    <property type="entry name" value="Mediator hinge subcomplex-like"/>
    <property type="match status" value="1"/>
</dbReference>
<evidence type="ECO:0000256" key="12">
    <source>
        <dbReference type="SAM" id="MobiDB-lite"/>
    </source>
</evidence>
<dbReference type="GO" id="GO:0016592">
    <property type="term" value="C:mediator complex"/>
    <property type="evidence" value="ECO:0007669"/>
    <property type="project" value="UniProtKB-UniRule"/>
</dbReference>
<sequence length="158" mass="17688">MADRLTQLQDCIDVLNTLMFASLNYVHTRHPYGEIPGQPSQAPHPSGQENGTANGDAQQGEGQTGSHEAGAPTPEEQRVFNAALREMAQDVVLQEQQIEIIVNQLPGIGSSEADQERRMRELEVEMREIEEQRAKKETEREKMVDMLGEIIGRVKRVP</sequence>
<evidence type="ECO:0000256" key="9">
    <source>
        <dbReference type="ARBA" id="ARBA00025687"/>
    </source>
</evidence>
<evidence type="ECO:0000256" key="7">
    <source>
        <dbReference type="ARBA" id="ARBA00023163"/>
    </source>
</evidence>
<evidence type="ECO:0000256" key="4">
    <source>
        <dbReference type="ARBA" id="ARBA00019691"/>
    </source>
</evidence>
<name>A0A2D3UTT9_9PEZI</name>
<evidence type="ECO:0000256" key="10">
    <source>
        <dbReference type="RuleBase" id="RU366036"/>
    </source>
</evidence>
<keyword evidence="8 10" id="KW-0539">Nucleus</keyword>
<comment type="function">
    <text evidence="9 10">Component of the Mediator complex, a coactivator involved in the regulated transcription of nearly all RNA polymerase II-dependent genes. Mediator functions as a bridge to convey information from gene-specific regulatory proteins to the basal RNA polymerase II transcription machinery. Mediator is recruited to promoters by direct interactions with regulatory proteins and serves as a scaffold for the assembly of a functional preinitiation complex with RNA polymerase II and the general transcription factors.</text>
</comment>
<feature type="compositionally biased region" description="Polar residues" evidence="12">
    <location>
        <begin position="38"/>
        <end position="66"/>
    </location>
</feature>
<dbReference type="Proteomes" id="UP000225277">
    <property type="component" value="Unassembled WGS sequence"/>
</dbReference>
<comment type="subcellular location">
    <subcellularLocation>
        <location evidence="1 10">Nucleus</location>
    </subcellularLocation>
</comment>
<dbReference type="RefSeq" id="XP_023626801.1">
    <property type="nucleotide sequence ID" value="XM_023771033.1"/>
</dbReference>
<dbReference type="InterPro" id="IPR037212">
    <property type="entry name" value="Med7/Med21-like"/>
</dbReference>
<dbReference type="Gene3D" id="6.10.280.10">
    <property type="entry name" value="Mediator complex, subunit Med21"/>
    <property type="match status" value="1"/>
</dbReference>
<keyword evidence="5 10" id="KW-0805">Transcription regulation</keyword>
<dbReference type="PANTHER" id="PTHR13381">
    <property type="entry name" value="RNA POLYMERASE II HOLOENZYME COMPONENT SRB7"/>
    <property type="match status" value="1"/>
</dbReference>
<evidence type="ECO:0000256" key="3">
    <source>
        <dbReference type="ARBA" id="ARBA00011837"/>
    </source>
</evidence>
<dbReference type="GeneID" id="35600920"/>
<evidence type="ECO:0000256" key="11">
    <source>
        <dbReference type="SAM" id="Coils"/>
    </source>
</evidence>
<feature type="region of interest" description="Disordered" evidence="12">
    <location>
        <begin position="31"/>
        <end position="77"/>
    </location>
</feature>
<evidence type="ECO:0000256" key="1">
    <source>
        <dbReference type="ARBA" id="ARBA00004123"/>
    </source>
</evidence>
<keyword evidence="11" id="KW-0175">Coiled coil</keyword>
<dbReference type="AlphaFoldDB" id="A0A2D3UTT9"/>
<dbReference type="InterPro" id="IPR021384">
    <property type="entry name" value="Mediator_Med21"/>
</dbReference>
<dbReference type="STRING" id="112498.A0A2D3UTT9"/>
<organism evidence="13 14">
    <name type="scientific">Ramularia collo-cygni</name>
    <dbReference type="NCBI Taxonomy" id="112498"/>
    <lineage>
        <taxon>Eukaryota</taxon>
        <taxon>Fungi</taxon>
        <taxon>Dikarya</taxon>
        <taxon>Ascomycota</taxon>
        <taxon>Pezizomycotina</taxon>
        <taxon>Dothideomycetes</taxon>
        <taxon>Dothideomycetidae</taxon>
        <taxon>Mycosphaerellales</taxon>
        <taxon>Mycosphaerellaceae</taxon>
        <taxon>Ramularia</taxon>
    </lineage>
</organism>
<dbReference type="EMBL" id="FJUY01000008">
    <property type="protein sequence ID" value="CZT19911.1"/>
    <property type="molecule type" value="Genomic_DNA"/>
</dbReference>
<reference evidence="13 14" key="1">
    <citation type="submission" date="2016-03" db="EMBL/GenBank/DDBJ databases">
        <authorList>
            <person name="Ploux O."/>
        </authorList>
    </citation>
    <scope>NUCLEOTIDE SEQUENCE [LARGE SCALE GENOMIC DNA]</scope>
    <source>
        <strain evidence="13 14">URUG2</strain>
    </source>
</reference>
<keyword evidence="14" id="KW-1185">Reference proteome</keyword>
<keyword evidence="6 10" id="KW-0010">Activator</keyword>
<evidence type="ECO:0000256" key="2">
    <source>
        <dbReference type="ARBA" id="ARBA00005770"/>
    </source>
</evidence>
<keyword evidence="7 10" id="KW-0804">Transcription</keyword>
<protein>
    <recommendedName>
        <fullName evidence="4 10">Mediator of RNA polymerase II transcription subunit 21</fullName>
    </recommendedName>
</protein>
<feature type="coiled-coil region" evidence="11">
    <location>
        <begin position="112"/>
        <end position="149"/>
    </location>
</feature>
<evidence type="ECO:0000313" key="13">
    <source>
        <dbReference type="EMBL" id="CZT19911.1"/>
    </source>
</evidence>
<dbReference type="PANTHER" id="PTHR13381:SF0">
    <property type="entry name" value="MEDIATOR OF RNA POLYMERASE II TRANSCRIPTION SUBUNIT 21"/>
    <property type="match status" value="1"/>
</dbReference>